<evidence type="ECO:0000256" key="10">
    <source>
        <dbReference type="ARBA" id="ARBA00023242"/>
    </source>
</evidence>
<feature type="domain" description="C2H2-type" evidence="13">
    <location>
        <begin position="370"/>
        <end position="400"/>
    </location>
</feature>
<dbReference type="PROSITE" id="PS00028">
    <property type="entry name" value="ZINC_FINGER_C2H2_1"/>
    <property type="match status" value="11"/>
</dbReference>
<dbReference type="InterPro" id="IPR013087">
    <property type="entry name" value="Znf_C2H2_type"/>
</dbReference>
<comment type="similarity">
    <text evidence="2">Belongs to the krueppel C2H2-type zinc-finger protein family.</text>
</comment>
<feature type="domain" description="C2H2-type" evidence="13">
    <location>
        <begin position="261"/>
        <end position="284"/>
    </location>
</feature>
<dbReference type="Gene3D" id="3.30.160.60">
    <property type="entry name" value="Classic Zinc Finger"/>
    <property type="match status" value="7"/>
</dbReference>
<reference evidence="15" key="1">
    <citation type="submission" date="2021-12" db="EMBL/GenBank/DDBJ databases">
        <authorList>
            <person name="King R."/>
        </authorList>
    </citation>
    <scope>NUCLEOTIDE SEQUENCE</scope>
</reference>
<evidence type="ECO:0000256" key="8">
    <source>
        <dbReference type="ARBA" id="ARBA00023125"/>
    </source>
</evidence>
<dbReference type="PANTHER" id="PTHR47772">
    <property type="entry name" value="ZINC FINGER PROTEIN 200"/>
    <property type="match status" value="1"/>
</dbReference>
<feature type="domain" description="C2H2-type" evidence="13">
    <location>
        <begin position="485"/>
        <end position="512"/>
    </location>
</feature>
<feature type="domain" description="C2H2-type" evidence="13">
    <location>
        <begin position="289"/>
        <end position="316"/>
    </location>
</feature>
<keyword evidence="16" id="KW-1185">Reference proteome</keyword>
<keyword evidence="10" id="KW-0539">Nucleus</keyword>
<dbReference type="GO" id="GO:0008270">
    <property type="term" value="F:zinc ion binding"/>
    <property type="evidence" value="ECO:0007669"/>
    <property type="project" value="UniProtKB-UniRule"/>
</dbReference>
<feature type="domain" description="C2H2-type" evidence="13">
    <location>
        <begin position="343"/>
        <end position="370"/>
    </location>
</feature>
<evidence type="ECO:0000313" key="15">
    <source>
        <dbReference type="EMBL" id="CAG9794374.1"/>
    </source>
</evidence>
<dbReference type="FunFam" id="3.30.160.60:FF:000100">
    <property type="entry name" value="Zinc finger 45-like"/>
    <property type="match status" value="1"/>
</dbReference>
<dbReference type="SMART" id="SM00868">
    <property type="entry name" value="zf-AD"/>
    <property type="match status" value="1"/>
</dbReference>
<dbReference type="SUPFAM" id="SSF57667">
    <property type="entry name" value="beta-beta-alpha zinc fingers"/>
    <property type="match status" value="7"/>
</dbReference>
<feature type="binding site" evidence="12">
    <location>
        <position position="16"/>
    </location>
    <ligand>
        <name>Zn(2+)</name>
        <dbReference type="ChEBI" id="CHEBI:29105"/>
    </ligand>
</feature>
<evidence type="ECO:0000256" key="12">
    <source>
        <dbReference type="PROSITE-ProRule" id="PRU01263"/>
    </source>
</evidence>
<dbReference type="FunFam" id="3.30.160.60:FF:000075">
    <property type="entry name" value="Putative zinc finger protein 536"/>
    <property type="match status" value="1"/>
</dbReference>
<feature type="domain" description="ZAD" evidence="14">
    <location>
        <begin position="11"/>
        <end position="89"/>
    </location>
</feature>
<dbReference type="EMBL" id="OU893337">
    <property type="protein sequence ID" value="CAG9794374.1"/>
    <property type="molecule type" value="Genomic_DNA"/>
</dbReference>
<dbReference type="InterPro" id="IPR012934">
    <property type="entry name" value="Znf_AD"/>
</dbReference>
<dbReference type="PROSITE" id="PS50157">
    <property type="entry name" value="ZINC_FINGER_C2H2_2"/>
    <property type="match status" value="11"/>
</dbReference>
<keyword evidence="5 11" id="KW-0863">Zinc-finger</keyword>
<dbReference type="GO" id="GO:0005634">
    <property type="term" value="C:nucleus"/>
    <property type="evidence" value="ECO:0007669"/>
    <property type="project" value="UniProtKB-SubCell"/>
</dbReference>
<evidence type="ECO:0000259" key="13">
    <source>
        <dbReference type="PROSITE" id="PS50157"/>
    </source>
</evidence>
<dbReference type="PROSITE" id="PS51915">
    <property type="entry name" value="ZAD"/>
    <property type="match status" value="1"/>
</dbReference>
<name>A0A9N9RD96_9NEOP</name>
<evidence type="ECO:0000256" key="1">
    <source>
        <dbReference type="ARBA" id="ARBA00004123"/>
    </source>
</evidence>
<dbReference type="GO" id="GO:0003677">
    <property type="term" value="F:DNA binding"/>
    <property type="evidence" value="ECO:0007669"/>
    <property type="project" value="UniProtKB-KW"/>
</dbReference>
<reference evidence="15" key="2">
    <citation type="submission" date="2022-10" db="EMBL/GenBank/DDBJ databases">
        <authorList>
            <consortium name="ENA_rothamsted_submissions"/>
            <consortium name="culmorum"/>
            <person name="King R."/>
        </authorList>
    </citation>
    <scope>NUCLEOTIDE SEQUENCE</scope>
</reference>
<evidence type="ECO:0000313" key="16">
    <source>
        <dbReference type="Proteomes" id="UP001153714"/>
    </source>
</evidence>
<evidence type="ECO:0000256" key="6">
    <source>
        <dbReference type="ARBA" id="ARBA00022833"/>
    </source>
</evidence>
<dbReference type="SMART" id="SM00355">
    <property type="entry name" value="ZnF_C2H2"/>
    <property type="match status" value="12"/>
</dbReference>
<evidence type="ECO:0000259" key="14">
    <source>
        <dbReference type="PROSITE" id="PS51915"/>
    </source>
</evidence>
<feature type="binding site" evidence="12">
    <location>
        <position position="65"/>
    </location>
    <ligand>
        <name>Zn(2+)</name>
        <dbReference type="ChEBI" id="CHEBI:29105"/>
    </ligand>
</feature>
<feature type="domain" description="C2H2-type" evidence="13">
    <location>
        <begin position="401"/>
        <end position="428"/>
    </location>
</feature>
<feature type="binding site" evidence="12">
    <location>
        <position position="13"/>
    </location>
    <ligand>
        <name>Zn(2+)</name>
        <dbReference type="ChEBI" id="CHEBI:29105"/>
    </ligand>
</feature>
<keyword evidence="8" id="KW-0238">DNA-binding</keyword>
<gene>
    <name evidence="15" type="ORF">DIATSA_LOCUS11755</name>
</gene>
<dbReference type="InterPro" id="IPR050636">
    <property type="entry name" value="C2H2-ZF_domain-containing"/>
</dbReference>
<dbReference type="OrthoDB" id="4748970at2759"/>
<dbReference type="Pfam" id="PF00096">
    <property type="entry name" value="zf-C2H2"/>
    <property type="match status" value="7"/>
</dbReference>
<dbReference type="InterPro" id="IPR036236">
    <property type="entry name" value="Znf_C2H2_sf"/>
</dbReference>
<evidence type="ECO:0000256" key="5">
    <source>
        <dbReference type="ARBA" id="ARBA00022771"/>
    </source>
</evidence>
<evidence type="ECO:0000256" key="9">
    <source>
        <dbReference type="ARBA" id="ARBA00023163"/>
    </source>
</evidence>
<evidence type="ECO:0000256" key="4">
    <source>
        <dbReference type="ARBA" id="ARBA00022737"/>
    </source>
</evidence>
<keyword evidence="7" id="KW-0805">Transcription regulation</keyword>
<keyword evidence="4" id="KW-0677">Repeat</keyword>
<feature type="domain" description="C2H2-type" evidence="13">
    <location>
        <begin position="513"/>
        <end position="536"/>
    </location>
</feature>
<dbReference type="AlphaFoldDB" id="A0A9N9RD96"/>
<protein>
    <submittedName>
        <fullName evidence="15">Uncharacterized protein</fullName>
    </submittedName>
</protein>
<organism evidence="15 16">
    <name type="scientific">Diatraea saccharalis</name>
    <name type="common">sugarcane borer</name>
    <dbReference type="NCBI Taxonomy" id="40085"/>
    <lineage>
        <taxon>Eukaryota</taxon>
        <taxon>Metazoa</taxon>
        <taxon>Ecdysozoa</taxon>
        <taxon>Arthropoda</taxon>
        <taxon>Hexapoda</taxon>
        <taxon>Insecta</taxon>
        <taxon>Pterygota</taxon>
        <taxon>Neoptera</taxon>
        <taxon>Endopterygota</taxon>
        <taxon>Lepidoptera</taxon>
        <taxon>Glossata</taxon>
        <taxon>Ditrysia</taxon>
        <taxon>Pyraloidea</taxon>
        <taxon>Crambidae</taxon>
        <taxon>Crambinae</taxon>
        <taxon>Diatraea</taxon>
    </lineage>
</organism>
<evidence type="ECO:0000256" key="11">
    <source>
        <dbReference type="PROSITE-ProRule" id="PRU00042"/>
    </source>
</evidence>
<evidence type="ECO:0000256" key="2">
    <source>
        <dbReference type="ARBA" id="ARBA00006991"/>
    </source>
</evidence>
<evidence type="ECO:0000256" key="7">
    <source>
        <dbReference type="ARBA" id="ARBA00023015"/>
    </source>
</evidence>
<dbReference type="FunFam" id="3.30.160.60:FF:000065">
    <property type="entry name" value="B-cell CLL/lymphoma 6, member B"/>
    <property type="match status" value="1"/>
</dbReference>
<comment type="subcellular location">
    <subcellularLocation>
        <location evidence="1">Nucleus</location>
    </subcellularLocation>
</comment>
<feature type="domain" description="C2H2-type" evidence="13">
    <location>
        <begin position="571"/>
        <end position="594"/>
    </location>
</feature>
<dbReference type="Proteomes" id="UP001153714">
    <property type="component" value="Chromosome 6"/>
</dbReference>
<proteinExistence type="inferred from homology"/>
<feature type="domain" description="C2H2-type" evidence="13">
    <location>
        <begin position="599"/>
        <end position="622"/>
    </location>
</feature>
<dbReference type="PANTHER" id="PTHR47772:SF13">
    <property type="entry name" value="GASTRULA ZINC FINGER PROTEIN XLCGF49.1-LIKE-RELATED"/>
    <property type="match status" value="1"/>
</dbReference>
<feature type="domain" description="C2H2-type" evidence="13">
    <location>
        <begin position="456"/>
        <end position="484"/>
    </location>
</feature>
<keyword evidence="3 12" id="KW-0479">Metal-binding</keyword>
<accession>A0A9N9RD96</accession>
<feature type="binding site" evidence="12">
    <location>
        <position position="62"/>
    </location>
    <ligand>
        <name>Zn(2+)</name>
        <dbReference type="ChEBI" id="CHEBI:29105"/>
    </ligand>
</feature>
<evidence type="ECO:0000256" key="3">
    <source>
        <dbReference type="ARBA" id="ARBA00022723"/>
    </source>
</evidence>
<keyword evidence="9" id="KW-0804">Transcription</keyword>
<keyword evidence="6 12" id="KW-0862">Zinc</keyword>
<feature type="domain" description="C2H2-type" evidence="13">
    <location>
        <begin position="315"/>
        <end position="342"/>
    </location>
</feature>
<sequence length="634" mass="73696">MSNVDIWNLNAICRCCHTDGNFKSLAEPYQYKDETEVYSTMLWDTFNVEISKPLLESSYSVCEDCIVRIRDAHQFKKQIILCERKFEEYCKNEMGINVKFEIDEGDIDNNFDDNLMSYQMGSTGCTTVKVEIDSVVSNKGYDQYLSLGKQRVLNSDDQRKVNITIEDINIKHDNSDNKIEYDDFDAQGFDMNICSSNIKYEGGKCEIELTELKTEKSTNKNMNANVKKIVKRKSKTKGPARKRNDNFSLEVLVKTDKGINYSCKVCGSSYDDRKLLRQHIKSDHPTGSYECDICQKKFNSHGNVTAHRQTHDRRLKCKYCPRKFSFTSLLNEHMNVHTKSKIFKCDLCSKEFLFKASIKNHLKLHYGTRRKCICYICGHSFNDSTNMGIHIRTVHEKQKPFTCDICQSSFSAKKQLLVHILKHMNLRPFKCDSCEKSFFTGSERNNHRCSANGSQYTCKVCFKAFGCRRNFTKHVRRLHSGERPYKCEICTKDFTCKYSRDRHTASHSGIKPFSCTHCNMEFSQKNSLERHIVRMHGIIKNSLKQIQCTICKRVVTDLNQHNLRCHYGNKVVCEICNKSYAHKKALHRHNRAMHLELNYNCNLCKKKYGTKNKLAKHQLKIHNVILTVEENAVI</sequence>